<evidence type="ECO:0000313" key="5">
    <source>
        <dbReference type="Proteomes" id="UP001589890"/>
    </source>
</evidence>
<dbReference type="Pfam" id="PF00550">
    <property type="entry name" value="PP-binding"/>
    <property type="match status" value="1"/>
</dbReference>
<dbReference type="SMART" id="SM00824">
    <property type="entry name" value="PKS_TE"/>
    <property type="match status" value="1"/>
</dbReference>
<gene>
    <name evidence="4" type="ORF">ACFFGN_35240</name>
</gene>
<evidence type="ECO:0000256" key="2">
    <source>
        <dbReference type="ARBA" id="ARBA00022553"/>
    </source>
</evidence>
<dbReference type="InterPro" id="IPR050091">
    <property type="entry name" value="PKS_NRPS_Biosynth_Enz"/>
</dbReference>
<dbReference type="Gene3D" id="3.40.50.1820">
    <property type="entry name" value="alpha/beta hydrolase"/>
    <property type="match status" value="1"/>
</dbReference>
<dbReference type="PANTHER" id="PTHR43775:SF37">
    <property type="entry name" value="SI:DKEY-61P9.11"/>
    <property type="match status" value="1"/>
</dbReference>
<dbReference type="Gene3D" id="1.10.1200.10">
    <property type="entry name" value="ACP-like"/>
    <property type="match status" value="1"/>
</dbReference>
<feature type="domain" description="Carrier" evidence="3">
    <location>
        <begin position="54"/>
        <end position="131"/>
    </location>
</feature>
<keyword evidence="2" id="KW-0597">Phosphoprotein</keyword>
<dbReference type="PANTHER" id="PTHR43775">
    <property type="entry name" value="FATTY ACID SYNTHASE"/>
    <property type="match status" value="1"/>
</dbReference>
<reference evidence="4 5" key="1">
    <citation type="submission" date="2024-09" db="EMBL/GenBank/DDBJ databases">
        <authorList>
            <person name="Sun Q."/>
            <person name="Mori K."/>
        </authorList>
    </citation>
    <scope>NUCLEOTIDE SEQUENCE [LARGE SCALE GENOMIC DNA]</scope>
    <source>
        <strain evidence="4 5">CGMCC 1.15906</strain>
    </source>
</reference>
<feature type="non-terminal residue" evidence="4">
    <location>
        <position position="1"/>
    </location>
</feature>
<dbReference type="InterPro" id="IPR029058">
    <property type="entry name" value="AB_hydrolase_fold"/>
</dbReference>
<protein>
    <submittedName>
        <fullName evidence="4">Thioesterase domain-containing protein</fullName>
    </submittedName>
</protein>
<evidence type="ECO:0000259" key="3">
    <source>
        <dbReference type="PROSITE" id="PS50075"/>
    </source>
</evidence>
<dbReference type="InterPro" id="IPR009081">
    <property type="entry name" value="PP-bd_ACP"/>
</dbReference>
<dbReference type="SMART" id="SM00823">
    <property type="entry name" value="PKS_PP"/>
    <property type="match status" value="1"/>
</dbReference>
<dbReference type="SUPFAM" id="SSF53474">
    <property type="entry name" value="alpha/beta-Hydrolases"/>
    <property type="match status" value="1"/>
</dbReference>
<accession>A0ABV6QXK4</accession>
<sequence length="417" mass="44485">AVDVPTYAFQHERYWLEVAATTAPSPVALSATAGPALVEGSTLRRELTEAGPVEREAILTGVIRTELANALGYSAPDLKPNDALAGLGLTSLIATELRARIRAVTGVSVPMTAILDHSTLSDLSRHVATEFNVAEVGGTTFPEGPLAVLFQEACKSGKFKQALDLATVASFLRDNSVPTVRADTGPGIVQFTKGVDSPALICFPSLVAPATPYQFARMAAPIQDLRSLTAITPVGYLENEGLPDSLQSAAVYHADAVRRVAQDVPFALLGYSSGGWLAHEVAKTLEQTGVTPAAVILLDTFLPDDPALPDLMTYLYRHLMARPEFTEMSDDVKLSAMGRYLHLFKGWQPGEVKAPVLMVSAALPDENGLAEKPDSSPRWPVPHSRISVPGTHMTMIEDFGAETGEAVHGWLKARAAL</sequence>
<dbReference type="PROSITE" id="PS50075">
    <property type="entry name" value="CARRIER"/>
    <property type="match status" value="1"/>
</dbReference>
<proteinExistence type="predicted"/>
<dbReference type="EMBL" id="JBHLTC010000053">
    <property type="protein sequence ID" value="MFC0629375.1"/>
    <property type="molecule type" value="Genomic_DNA"/>
</dbReference>
<dbReference type="InterPro" id="IPR020802">
    <property type="entry name" value="TesA-like"/>
</dbReference>
<dbReference type="Proteomes" id="UP001589890">
    <property type="component" value="Unassembled WGS sequence"/>
</dbReference>
<evidence type="ECO:0000313" key="4">
    <source>
        <dbReference type="EMBL" id="MFC0629375.1"/>
    </source>
</evidence>
<dbReference type="InterPro" id="IPR020806">
    <property type="entry name" value="PKS_PP-bd"/>
</dbReference>
<name>A0ABV6QXK4_9ACTN</name>
<dbReference type="Pfam" id="PF00975">
    <property type="entry name" value="Thioesterase"/>
    <property type="match status" value="1"/>
</dbReference>
<evidence type="ECO:0000256" key="1">
    <source>
        <dbReference type="ARBA" id="ARBA00022450"/>
    </source>
</evidence>
<dbReference type="SMART" id="SM01294">
    <property type="entry name" value="PKS_PP_betabranch"/>
    <property type="match status" value="1"/>
</dbReference>
<keyword evidence="5" id="KW-1185">Reference proteome</keyword>
<dbReference type="RefSeq" id="WP_380057345.1">
    <property type="nucleotide sequence ID" value="NZ_JBHLTC010000053.1"/>
</dbReference>
<comment type="caution">
    <text evidence="4">The sequence shown here is derived from an EMBL/GenBank/DDBJ whole genome shotgun (WGS) entry which is preliminary data.</text>
</comment>
<keyword evidence="1" id="KW-0596">Phosphopantetheine</keyword>
<dbReference type="InterPro" id="IPR036736">
    <property type="entry name" value="ACP-like_sf"/>
</dbReference>
<organism evidence="4 5">
    <name type="scientific">Kribbella deserti</name>
    <dbReference type="NCBI Taxonomy" id="1926257"/>
    <lineage>
        <taxon>Bacteria</taxon>
        <taxon>Bacillati</taxon>
        <taxon>Actinomycetota</taxon>
        <taxon>Actinomycetes</taxon>
        <taxon>Propionibacteriales</taxon>
        <taxon>Kribbellaceae</taxon>
        <taxon>Kribbella</taxon>
    </lineage>
</organism>
<dbReference type="InterPro" id="IPR001031">
    <property type="entry name" value="Thioesterase"/>
</dbReference>